<gene>
    <name evidence="1" type="ORF">AVDCRST_MAG57-2492</name>
</gene>
<dbReference type="AlphaFoldDB" id="A0A6J4ITD8"/>
<reference evidence="1" key="1">
    <citation type="submission" date="2020-02" db="EMBL/GenBank/DDBJ databases">
        <authorList>
            <person name="Meier V. D."/>
        </authorList>
    </citation>
    <scope>NUCLEOTIDE SEQUENCE</scope>
    <source>
        <strain evidence="1">AVDCRST_MAG57</strain>
    </source>
</reference>
<accession>A0A6J4ITD8</accession>
<feature type="non-terminal residue" evidence="1">
    <location>
        <position position="1"/>
    </location>
</feature>
<protein>
    <submittedName>
        <fullName evidence="1">Uncharacterized protein</fullName>
    </submittedName>
</protein>
<proteinExistence type="predicted"/>
<organism evidence="1">
    <name type="scientific">uncultured Blastococcus sp</name>
    <dbReference type="NCBI Taxonomy" id="217144"/>
    <lineage>
        <taxon>Bacteria</taxon>
        <taxon>Bacillati</taxon>
        <taxon>Actinomycetota</taxon>
        <taxon>Actinomycetes</taxon>
        <taxon>Geodermatophilales</taxon>
        <taxon>Geodermatophilaceae</taxon>
        <taxon>Blastococcus</taxon>
        <taxon>environmental samples</taxon>
    </lineage>
</organism>
<dbReference type="EMBL" id="CADCTI010000205">
    <property type="protein sequence ID" value="CAA9258328.1"/>
    <property type="molecule type" value="Genomic_DNA"/>
</dbReference>
<evidence type="ECO:0000313" key="1">
    <source>
        <dbReference type="EMBL" id="CAA9258328.1"/>
    </source>
</evidence>
<feature type="non-terminal residue" evidence="1">
    <location>
        <position position="43"/>
    </location>
</feature>
<sequence>CRGLGTTRASSVRPVTASRNIPHSPQLLAVVIAGAVRPIITAR</sequence>
<name>A0A6J4ITD8_9ACTN</name>